<dbReference type="InterPro" id="IPR006062">
    <property type="entry name" value="His_biosynth"/>
</dbReference>
<dbReference type="Pfam" id="PF00977">
    <property type="entry name" value="His_biosynth"/>
    <property type="match status" value="1"/>
</dbReference>
<reference evidence="7" key="2">
    <citation type="submission" date="2021-04" db="EMBL/GenBank/DDBJ databases">
        <authorList>
            <person name="Gilroy R."/>
        </authorList>
    </citation>
    <scope>NUCLEOTIDE SEQUENCE</scope>
    <source>
        <strain evidence="7">ChiSjej5B23-15282</strain>
    </source>
</reference>
<accession>A0A9D2ATP0</accession>
<keyword evidence="2 6" id="KW-0028">Amino-acid biosynthesis</keyword>
<dbReference type="GO" id="GO:0000105">
    <property type="term" value="P:L-histidine biosynthetic process"/>
    <property type="evidence" value="ECO:0007669"/>
    <property type="project" value="UniProtKB-KW"/>
</dbReference>
<dbReference type="SUPFAM" id="SSF51366">
    <property type="entry name" value="Ribulose-phoshate binding barrel"/>
    <property type="match status" value="1"/>
</dbReference>
<comment type="pathway">
    <text evidence="5">Amino-acid biosynthesis.</text>
</comment>
<evidence type="ECO:0000256" key="3">
    <source>
        <dbReference type="ARBA" id="ARBA00023102"/>
    </source>
</evidence>
<reference evidence="7" key="1">
    <citation type="journal article" date="2021" name="PeerJ">
        <title>Extensive microbial diversity within the chicken gut microbiome revealed by metagenomics and culture.</title>
        <authorList>
            <person name="Gilroy R."/>
            <person name="Ravi A."/>
            <person name="Getino M."/>
            <person name="Pursley I."/>
            <person name="Horton D.L."/>
            <person name="Alikhan N.F."/>
            <person name="Baker D."/>
            <person name="Gharbi K."/>
            <person name="Hall N."/>
            <person name="Watson M."/>
            <person name="Adriaenssens E.M."/>
            <person name="Foster-Nyarko E."/>
            <person name="Jarju S."/>
            <person name="Secka A."/>
            <person name="Antonio M."/>
            <person name="Oren A."/>
            <person name="Chaudhuri R.R."/>
            <person name="La Ragione R."/>
            <person name="Hildebrand F."/>
            <person name="Pallen M.J."/>
        </authorList>
    </citation>
    <scope>NUCLEOTIDE SEQUENCE</scope>
    <source>
        <strain evidence="7">ChiSjej5B23-15282</strain>
    </source>
</reference>
<dbReference type="Gene3D" id="3.20.20.70">
    <property type="entry name" value="Aldolase class I"/>
    <property type="match status" value="1"/>
</dbReference>
<evidence type="ECO:0000256" key="5">
    <source>
        <dbReference type="ARBA" id="ARBA00029440"/>
    </source>
</evidence>
<proteinExistence type="inferred from homology"/>
<dbReference type="GO" id="GO:0005737">
    <property type="term" value="C:cytoplasm"/>
    <property type="evidence" value="ECO:0007669"/>
    <property type="project" value="TreeGrafter"/>
</dbReference>
<keyword evidence="3 6" id="KW-0368">Histidine biosynthesis</keyword>
<evidence type="ECO:0000256" key="2">
    <source>
        <dbReference type="ARBA" id="ARBA00022605"/>
    </source>
</evidence>
<dbReference type="Proteomes" id="UP000824243">
    <property type="component" value="Unassembled WGS sequence"/>
</dbReference>
<evidence type="ECO:0000313" key="7">
    <source>
        <dbReference type="EMBL" id="HIX49510.1"/>
    </source>
</evidence>
<comment type="caution">
    <text evidence="7">The sequence shown here is derived from an EMBL/GenBank/DDBJ whole genome shotgun (WGS) entry which is preliminary data.</text>
</comment>
<evidence type="ECO:0000313" key="8">
    <source>
        <dbReference type="Proteomes" id="UP000824243"/>
    </source>
</evidence>
<name>A0A9D2ATP0_9FIRM</name>
<dbReference type="InterPro" id="IPR011060">
    <property type="entry name" value="RibuloseP-bd_barrel"/>
</dbReference>
<dbReference type="InterPro" id="IPR044524">
    <property type="entry name" value="Isoase_HisA-like"/>
</dbReference>
<organism evidence="7 8">
    <name type="scientific">Candidatus Mediterraneibacter caccavium</name>
    <dbReference type="NCBI Taxonomy" id="2838661"/>
    <lineage>
        <taxon>Bacteria</taxon>
        <taxon>Bacillati</taxon>
        <taxon>Bacillota</taxon>
        <taxon>Clostridia</taxon>
        <taxon>Lachnospirales</taxon>
        <taxon>Lachnospiraceae</taxon>
        <taxon>Mediterraneibacter</taxon>
    </lineage>
</organism>
<gene>
    <name evidence="7" type="primary">hisA</name>
    <name evidence="7" type="ORF">H9981_10975</name>
</gene>
<dbReference type="NCBIfam" id="TIGR02129">
    <property type="entry name" value="hisA_euk"/>
    <property type="match status" value="1"/>
</dbReference>
<evidence type="ECO:0000256" key="6">
    <source>
        <dbReference type="RuleBase" id="RU003657"/>
    </source>
</evidence>
<sequence>MRFRPCIDIHNGKVKQIVGGSLRDEGDSARTNFSSELGADHYARMYREDGLKGGHIIMLNHAGSGYYEATRKQALSALAAYPGGMQIGGGITAENAAGYLEAGASHVIVTSYVFRDGSFCRENMEKLVSEAGREHIVLDLSCRKRDGAYYIVTDRWQKFTEECLDFQTLTELSGYCDEFLIHGVDVEGRRAGMEEELVHMLGEWDGVPVTYAGGIGRTEDLERFRELSGGRLDFTIGSALDLFGGDIPYDMVRRYGSC</sequence>
<keyword evidence="4 7" id="KW-0413">Isomerase</keyword>
<dbReference type="PANTHER" id="PTHR43090:SF2">
    <property type="entry name" value="1-(5-PHOSPHORIBOSYL)-5-[(5-PHOSPHORIBOSYLAMINO)METHYLIDENEAMINO] IMIDAZOLE-4-CARBOXAMIDE ISOMERASE"/>
    <property type="match status" value="1"/>
</dbReference>
<evidence type="ECO:0000256" key="4">
    <source>
        <dbReference type="ARBA" id="ARBA00023235"/>
    </source>
</evidence>
<dbReference type="EMBL" id="DXFA01000179">
    <property type="protein sequence ID" value="HIX49510.1"/>
    <property type="molecule type" value="Genomic_DNA"/>
</dbReference>
<evidence type="ECO:0000256" key="1">
    <source>
        <dbReference type="ARBA" id="ARBA00009667"/>
    </source>
</evidence>
<dbReference type="GO" id="GO:0003949">
    <property type="term" value="F:1-(5-phosphoribosyl)-5-[(5-phosphoribosylamino)methylideneamino]imidazole-4-carboxamide isomerase activity"/>
    <property type="evidence" value="ECO:0007669"/>
    <property type="project" value="InterPro"/>
</dbReference>
<dbReference type="PANTHER" id="PTHR43090">
    <property type="entry name" value="1-(5-PHOSPHORIBOSYL)-5-[(5-PHOSPHORIBOSYLAMINO)METHYLIDENEAMINO] IMIDAZOLE-4-CARBOXAMIDE ISOMERASE"/>
    <property type="match status" value="1"/>
</dbReference>
<comment type="similarity">
    <text evidence="1 6">Belongs to the HisA/HisF family.</text>
</comment>
<dbReference type="CDD" id="cd04723">
    <property type="entry name" value="HisA_HisF"/>
    <property type="match status" value="1"/>
</dbReference>
<dbReference type="InterPro" id="IPR011858">
    <property type="entry name" value="His6/HISN3"/>
</dbReference>
<dbReference type="InterPro" id="IPR013785">
    <property type="entry name" value="Aldolase_TIM"/>
</dbReference>
<dbReference type="GO" id="GO:0000162">
    <property type="term" value="P:L-tryptophan biosynthetic process"/>
    <property type="evidence" value="ECO:0007669"/>
    <property type="project" value="TreeGrafter"/>
</dbReference>
<dbReference type="AlphaFoldDB" id="A0A9D2ATP0"/>
<protein>
    <submittedName>
        <fullName evidence="7">Phosphoribosylformimino-5-aminoimidazole carboxamide ribotide isomerase</fullName>
    </submittedName>
</protein>